<feature type="compositionally biased region" description="Basic and acidic residues" evidence="1">
    <location>
        <begin position="134"/>
        <end position="154"/>
    </location>
</feature>
<comment type="caution">
    <text evidence="2">The sequence shown here is derived from an EMBL/GenBank/DDBJ whole genome shotgun (WGS) entry which is preliminary data.</text>
</comment>
<dbReference type="EMBL" id="JARKIE010000008">
    <property type="protein sequence ID" value="KAJ7705349.1"/>
    <property type="molecule type" value="Genomic_DNA"/>
</dbReference>
<reference evidence="2" key="1">
    <citation type="submission" date="2023-03" db="EMBL/GenBank/DDBJ databases">
        <title>Massive genome expansion in bonnet fungi (Mycena s.s.) driven by repeated elements and novel gene families across ecological guilds.</title>
        <authorList>
            <consortium name="Lawrence Berkeley National Laboratory"/>
            <person name="Harder C.B."/>
            <person name="Miyauchi S."/>
            <person name="Viragh M."/>
            <person name="Kuo A."/>
            <person name="Thoen E."/>
            <person name="Andreopoulos B."/>
            <person name="Lu D."/>
            <person name="Skrede I."/>
            <person name="Drula E."/>
            <person name="Henrissat B."/>
            <person name="Morin E."/>
            <person name="Kohler A."/>
            <person name="Barry K."/>
            <person name="LaButti K."/>
            <person name="Morin E."/>
            <person name="Salamov A."/>
            <person name="Lipzen A."/>
            <person name="Mereny Z."/>
            <person name="Hegedus B."/>
            <person name="Baldrian P."/>
            <person name="Stursova M."/>
            <person name="Weitz H."/>
            <person name="Taylor A."/>
            <person name="Grigoriev I.V."/>
            <person name="Nagy L.G."/>
            <person name="Martin F."/>
            <person name="Kauserud H."/>
        </authorList>
    </citation>
    <scope>NUCLEOTIDE SEQUENCE</scope>
    <source>
        <strain evidence="2">CBHHK067</strain>
    </source>
</reference>
<dbReference type="Proteomes" id="UP001221757">
    <property type="component" value="Unassembled WGS sequence"/>
</dbReference>
<keyword evidence="3" id="KW-1185">Reference proteome</keyword>
<name>A0AAD7GUA4_MYCRO</name>
<sequence>MRNGGKIKGPGPEGYLDVRRTCPHAGPTSRCFGCGGAGYIPQPWSAFTSKGRPAGLRSSSGDGGWRDARTPGLVSTANRRTKQPSGGKASATKDTWRSKPPEATPEYTETVSRTPAAGSIRNAPATSKGAPGHMEGKKKAAVRGREEKQHSDAL</sequence>
<dbReference type="AlphaFoldDB" id="A0AAD7GUA4"/>
<proteinExistence type="predicted"/>
<evidence type="ECO:0000313" key="2">
    <source>
        <dbReference type="EMBL" id="KAJ7705349.1"/>
    </source>
</evidence>
<evidence type="ECO:0000256" key="1">
    <source>
        <dbReference type="SAM" id="MobiDB-lite"/>
    </source>
</evidence>
<protein>
    <submittedName>
        <fullName evidence="2">Uncharacterized protein</fullName>
    </submittedName>
</protein>
<accession>A0AAD7GUA4</accession>
<feature type="region of interest" description="Disordered" evidence="1">
    <location>
        <begin position="43"/>
        <end position="154"/>
    </location>
</feature>
<gene>
    <name evidence="2" type="ORF">B0H17DRAFT_1126201</name>
</gene>
<organism evidence="2 3">
    <name type="scientific">Mycena rosella</name>
    <name type="common">Pink bonnet</name>
    <name type="synonym">Agaricus rosellus</name>
    <dbReference type="NCBI Taxonomy" id="1033263"/>
    <lineage>
        <taxon>Eukaryota</taxon>
        <taxon>Fungi</taxon>
        <taxon>Dikarya</taxon>
        <taxon>Basidiomycota</taxon>
        <taxon>Agaricomycotina</taxon>
        <taxon>Agaricomycetes</taxon>
        <taxon>Agaricomycetidae</taxon>
        <taxon>Agaricales</taxon>
        <taxon>Marasmiineae</taxon>
        <taxon>Mycenaceae</taxon>
        <taxon>Mycena</taxon>
    </lineage>
</organism>
<evidence type="ECO:0000313" key="3">
    <source>
        <dbReference type="Proteomes" id="UP001221757"/>
    </source>
</evidence>